<evidence type="ECO:0000313" key="8">
    <source>
        <dbReference type="Proteomes" id="UP000281553"/>
    </source>
</evidence>
<dbReference type="Proteomes" id="UP000281553">
    <property type="component" value="Unassembled WGS sequence"/>
</dbReference>
<sequence>MFENFPSSVTESRLIRIVRNISIAHSTLLLILSSGLVGYGSWILVWANDLKTFDVILNYYYLSYAPPLMVACGLLCFILVVVGCCSVCVEDVHLLLSLYSGLDDAMFVAITKYYGINQDIERNRELTTAVDNLQLQLGCCGVQGERNSSLSWFLYQHSSAWYRVRHKFDYGPPFVPNSCCVTKGQVGGILRREAARANFDEIVNRNVCVGLAPVPFASRAIFTAPTASRPRFITQDNIYLNQQGCLTVASERLYRYTSVLVGLGFAGSVYLAIGVVLGFVMLYELETHRTHNSANPPGTPSSSGCSKKFDSRATGDDEFSGTKVYPISCRI</sequence>
<evidence type="ECO:0000256" key="5">
    <source>
        <dbReference type="SAM" id="MobiDB-lite"/>
    </source>
</evidence>
<gene>
    <name evidence="7" type="ORF">DILT_LOCUS6223</name>
</gene>
<feature type="transmembrane region" description="Helical" evidence="6">
    <location>
        <begin position="21"/>
        <end position="47"/>
    </location>
</feature>
<keyword evidence="3 6" id="KW-1133">Transmembrane helix</keyword>
<protein>
    <recommendedName>
        <fullName evidence="9">Tetraspanin</fullName>
    </recommendedName>
</protein>
<evidence type="ECO:0000256" key="3">
    <source>
        <dbReference type="ARBA" id="ARBA00022989"/>
    </source>
</evidence>
<evidence type="ECO:0000313" key="7">
    <source>
        <dbReference type="EMBL" id="VDN10392.1"/>
    </source>
</evidence>
<dbReference type="EMBL" id="UYRU01049060">
    <property type="protein sequence ID" value="VDN10392.1"/>
    <property type="molecule type" value="Genomic_DNA"/>
</dbReference>
<reference evidence="7 8" key="1">
    <citation type="submission" date="2018-11" db="EMBL/GenBank/DDBJ databases">
        <authorList>
            <consortium name="Pathogen Informatics"/>
        </authorList>
    </citation>
    <scope>NUCLEOTIDE SEQUENCE [LARGE SCALE GENOMIC DNA]</scope>
</reference>
<proteinExistence type="predicted"/>
<evidence type="ECO:0008006" key="9">
    <source>
        <dbReference type="Google" id="ProtNLM"/>
    </source>
</evidence>
<feature type="transmembrane region" description="Helical" evidence="6">
    <location>
        <begin position="67"/>
        <end position="89"/>
    </location>
</feature>
<dbReference type="GO" id="GO:0016020">
    <property type="term" value="C:membrane"/>
    <property type="evidence" value="ECO:0007669"/>
    <property type="project" value="UniProtKB-SubCell"/>
</dbReference>
<dbReference type="AlphaFoldDB" id="A0A3P7NPN9"/>
<accession>A0A3P7NPN9</accession>
<feature type="transmembrane region" description="Helical" evidence="6">
    <location>
        <begin position="259"/>
        <end position="283"/>
    </location>
</feature>
<dbReference type="InterPro" id="IPR018499">
    <property type="entry name" value="Tetraspanin/Peripherin"/>
</dbReference>
<keyword evidence="4 6" id="KW-0472">Membrane</keyword>
<evidence type="ECO:0000256" key="6">
    <source>
        <dbReference type="SAM" id="Phobius"/>
    </source>
</evidence>
<name>A0A3P7NPN9_DIBLA</name>
<dbReference type="Pfam" id="PF00335">
    <property type="entry name" value="Tetraspanin"/>
    <property type="match status" value="1"/>
</dbReference>
<dbReference type="InterPro" id="IPR008952">
    <property type="entry name" value="Tetraspanin_EC2_sf"/>
</dbReference>
<dbReference type="Gene3D" id="1.10.1450.10">
    <property type="entry name" value="Tetraspanin"/>
    <property type="match status" value="1"/>
</dbReference>
<dbReference type="OrthoDB" id="438211at2759"/>
<keyword evidence="8" id="KW-1185">Reference proteome</keyword>
<organism evidence="7 8">
    <name type="scientific">Dibothriocephalus latus</name>
    <name type="common">Fish tapeworm</name>
    <name type="synonym">Diphyllobothrium latum</name>
    <dbReference type="NCBI Taxonomy" id="60516"/>
    <lineage>
        <taxon>Eukaryota</taxon>
        <taxon>Metazoa</taxon>
        <taxon>Spiralia</taxon>
        <taxon>Lophotrochozoa</taxon>
        <taxon>Platyhelminthes</taxon>
        <taxon>Cestoda</taxon>
        <taxon>Eucestoda</taxon>
        <taxon>Diphyllobothriidea</taxon>
        <taxon>Diphyllobothriidae</taxon>
        <taxon>Dibothriocephalus</taxon>
    </lineage>
</organism>
<comment type="subcellular location">
    <subcellularLocation>
        <location evidence="1">Membrane</location>
        <topology evidence="1">Multi-pass membrane protein</topology>
    </subcellularLocation>
</comment>
<evidence type="ECO:0000256" key="1">
    <source>
        <dbReference type="ARBA" id="ARBA00004141"/>
    </source>
</evidence>
<dbReference type="SUPFAM" id="SSF48652">
    <property type="entry name" value="Tetraspanin"/>
    <property type="match status" value="1"/>
</dbReference>
<feature type="region of interest" description="Disordered" evidence="5">
    <location>
        <begin position="290"/>
        <end position="318"/>
    </location>
</feature>
<keyword evidence="2 6" id="KW-0812">Transmembrane</keyword>
<evidence type="ECO:0000256" key="4">
    <source>
        <dbReference type="ARBA" id="ARBA00023136"/>
    </source>
</evidence>
<evidence type="ECO:0000256" key="2">
    <source>
        <dbReference type="ARBA" id="ARBA00022692"/>
    </source>
</evidence>
<feature type="compositionally biased region" description="Polar residues" evidence="5">
    <location>
        <begin position="292"/>
        <end position="305"/>
    </location>
</feature>